<evidence type="ECO:0000313" key="2">
    <source>
        <dbReference type="EMBL" id="VEU21739.1"/>
    </source>
</evidence>
<dbReference type="PANTHER" id="PTHR11158">
    <property type="entry name" value="MSF1/PX19 RELATED"/>
    <property type="match status" value="1"/>
</dbReference>
<dbReference type="InParanoid" id="A0A448YLB5"/>
<proteinExistence type="predicted"/>
<keyword evidence="3" id="KW-1185">Reference proteome</keyword>
<dbReference type="FunCoup" id="A0A448YLB5">
    <property type="interactions" value="1008"/>
</dbReference>
<feature type="domain" description="PRELI/MSF1" evidence="1">
    <location>
        <begin position="1"/>
        <end position="175"/>
    </location>
</feature>
<dbReference type="InterPro" id="IPR037365">
    <property type="entry name" value="Slowmo/Ups"/>
</dbReference>
<evidence type="ECO:0000313" key="3">
    <source>
        <dbReference type="Proteomes" id="UP000290900"/>
    </source>
</evidence>
<dbReference type="Proteomes" id="UP000290900">
    <property type="component" value="Unassembled WGS sequence"/>
</dbReference>
<dbReference type="InterPro" id="IPR006797">
    <property type="entry name" value="PRELI/MSF1_dom"/>
</dbReference>
<name>A0A448YLB5_BRENA</name>
<reference evidence="2 3" key="1">
    <citation type="submission" date="2018-12" db="EMBL/GenBank/DDBJ databases">
        <authorList>
            <person name="Tiukova I."/>
            <person name="Dainat J."/>
        </authorList>
    </citation>
    <scope>NUCLEOTIDE SEQUENCE [LARGE SCALE GENOMIC DNA]</scope>
</reference>
<dbReference type="STRING" id="13370.A0A448YLB5"/>
<protein>
    <submittedName>
        <fullName evidence="2">DEKNAAC102246</fullName>
    </submittedName>
</protein>
<dbReference type="Pfam" id="PF04707">
    <property type="entry name" value="PRELI"/>
    <property type="match status" value="1"/>
</dbReference>
<organism evidence="2 3">
    <name type="scientific">Brettanomyces naardenensis</name>
    <name type="common">Yeast</name>
    <dbReference type="NCBI Taxonomy" id="13370"/>
    <lineage>
        <taxon>Eukaryota</taxon>
        <taxon>Fungi</taxon>
        <taxon>Dikarya</taxon>
        <taxon>Ascomycota</taxon>
        <taxon>Saccharomycotina</taxon>
        <taxon>Pichiomycetes</taxon>
        <taxon>Pichiales</taxon>
        <taxon>Pichiaceae</taxon>
        <taxon>Brettanomyces</taxon>
    </lineage>
</organism>
<evidence type="ECO:0000259" key="1">
    <source>
        <dbReference type="PROSITE" id="PS50904"/>
    </source>
</evidence>
<sequence length="239" mass="27832">MRLFKSEQYFDYPWEQVSAANWQKYPNEVSTHVKSVDVLRREYDPVKQVLTTERLIGCSQNVPRWLLCMTGGCEKSYVREISTVDLQNRTVTMRSCNLTWGNLLKVWETVVYSPDSSDPFGRTKFRQEAEITAHLTFQRVCDQIEDWSVDRFGQNAKKGKLGFDSVLENFAKLDEISDRTCKLFDEMNLRTSSVLKEWNNRTDSVLKDLNERKESAIQDVNVRTHTAVSKLADSIFHKN</sequence>
<dbReference type="GO" id="GO:0005758">
    <property type="term" value="C:mitochondrial intermembrane space"/>
    <property type="evidence" value="ECO:0007669"/>
    <property type="project" value="InterPro"/>
</dbReference>
<accession>A0A448YLB5</accession>
<dbReference type="PROSITE" id="PS50904">
    <property type="entry name" value="PRELI_MSF1"/>
    <property type="match status" value="1"/>
</dbReference>
<dbReference type="EMBL" id="CAACVR010000012">
    <property type="protein sequence ID" value="VEU21739.1"/>
    <property type="molecule type" value="Genomic_DNA"/>
</dbReference>
<dbReference type="AlphaFoldDB" id="A0A448YLB5"/>
<gene>
    <name evidence="2" type="ORF">BRENAR_LOCUS2472</name>
</gene>
<dbReference type="OrthoDB" id="407630at2759"/>